<evidence type="ECO:0000256" key="1">
    <source>
        <dbReference type="ARBA" id="ARBA00009437"/>
    </source>
</evidence>
<dbReference type="InterPro" id="IPR005119">
    <property type="entry name" value="LysR_subst-bd"/>
</dbReference>
<dbReference type="GO" id="GO:0000976">
    <property type="term" value="F:transcription cis-regulatory region binding"/>
    <property type="evidence" value="ECO:0007669"/>
    <property type="project" value="TreeGrafter"/>
</dbReference>
<evidence type="ECO:0000313" key="6">
    <source>
        <dbReference type="Proteomes" id="UP000267017"/>
    </source>
</evidence>
<dbReference type="GO" id="GO:0006355">
    <property type="term" value="P:regulation of DNA-templated transcription"/>
    <property type="evidence" value="ECO:0007669"/>
    <property type="project" value="TreeGrafter"/>
</dbReference>
<dbReference type="Pfam" id="PF03466">
    <property type="entry name" value="LysR_substrate"/>
    <property type="match status" value="1"/>
</dbReference>
<comment type="similarity">
    <text evidence="1">Belongs to the LysR transcriptional regulatory family.</text>
</comment>
<reference evidence="5 6" key="1">
    <citation type="submission" date="2018-11" db="EMBL/GenBank/DDBJ databases">
        <title>Genome sequencing of Paenibacillus sp. KCOM 3021 (= ChDC PVNT-B20).</title>
        <authorList>
            <person name="Kook J.-K."/>
            <person name="Park S.-N."/>
            <person name="Lim Y.K."/>
        </authorList>
    </citation>
    <scope>NUCLEOTIDE SEQUENCE [LARGE SCALE GENOMIC DNA]</scope>
    <source>
        <strain evidence="5 6">KCOM 3021</strain>
    </source>
</reference>
<evidence type="ECO:0000256" key="3">
    <source>
        <dbReference type="ARBA" id="ARBA00023163"/>
    </source>
</evidence>
<evidence type="ECO:0000256" key="2">
    <source>
        <dbReference type="ARBA" id="ARBA00023015"/>
    </source>
</evidence>
<evidence type="ECO:0000313" key="5">
    <source>
        <dbReference type="EMBL" id="RRJ65098.1"/>
    </source>
</evidence>
<protein>
    <recommendedName>
        <fullName evidence="4">LysR substrate-binding domain-containing protein</fullName>
    </recommendedName>
</protein>
<dbReference type="OrthoDB" id="9785745at2"/>
<dbReference type="Gene3D" id="3.40.190.290">
    <property type="match status" value="1"/>
</dbReference>
<dbReference type="PANTHER" id="PTHR30126:SF39">
    <property type="entry name" value="HTH-TYPE TRANSCRIPTIONAL REGULATOR CYSL"/>
    <property type="match status" value="1"/>
</dbReference>
<dbReference type="PANTHER" id="PTHR30126">
    <property type="entry name" value="HTH-TYPE TRANSCRIPTIONAL REGULATOR"/>
    <property type="match status" value="1"/>
</dbReference>
<name>A0A3P3U658_9BACL</name>
<gene>
    <name evidence="5" type="ORF">EHV15_20905</name>
</gene>
<keyword evidence="2" id="KW-0805">Transcription regulation</keyword>
<accession>A0A3P3U658</accession>
<proteinExistence type="inferred from homology"/>
<feature type="domain" description="LysR substrate-binding" evidence="4">
    <location>
        <begin position="16"/>
        <end position="104"/>
    </location>
</feature>
<comment type="caution">
    <text evidence="5">The sequence shown here is derived from an EMBL/GenBank/DDBJ whole genome shotgun (WGS) entry which is preliminary data.</text>
</comment>
<evidence type="ECO:0000259" key="4">
    <source>
        <dbReference type="Pfam" id="PF03466"/>
    </source>
</evidence>
<dbReference type="Proteomes" id="UP000267017">
    <property type="component" value="Unassembled WGS sequence"/>
</dbReference>
<dbReference type="AlphaFoldDB" id="A0A3P3U658"/>
<organism evidence="5 6">
    <name type="scientific">Paenibacillus oralis</name>
    <dbReference type="NCBI Taxonomy" id="2490856"/>
    <lineage>
        <taxon>Bacteria</taxon>
        <taxon>Bacillati</taxon>
        <taxon>Bacillota</taxon>
        <taxon>Bacilli</taxon>
        <taxon>Bacillales</taxon>
        <taxon>Paenibacillaceae</taxon>
        <taxon>Paenibacillus</taxon>
    </lineage>
</organism>
<keyword evidence="6" id="KW-1185">Reference proteome</keyword>
<dbReference type="EMBL" id="RRCN01000001">
    <property type="protein sequence ID" value="RRJ65098.1"/>
    <property type="molecule type" value="Genomic_DNA"/>
</dbReference>
<keyword evidence="3" id="KW-0804">Transcription</keyword>
<dbReference type="SUPFAM" id="SSF53850">
    <property type="entry name" value="Periplasmic binding protein-like II"/>
    <property type="match status" value="1"/>
</dbReference>
<sequence>MIRMQYLVDDLACHAGGPIAIRASYTFGEYILPDVIAKLKKEYLLIRPSIIIHNTKEIIDLVISYQLDIGIIEGCFNDYQIHSEVISEDNMVIDTSPRHPLLKKNRNCAFQT</sequence>